<protein>
    <submittedName>
        <fullName evidence="2">Uncharacterized protein</fullName>
    </submittedName>
</protein>
<dbReference type="EMBL" id="JAACJK010000003">
    <property type="protein sequence ID" value="KAF5340632.1"/>
    <property type="molecule type" value="Genomic_DNA"/>
</dbReference>
<sequence>MSTPRKTHGSAQPLSSSAVQHDLPLRRSSKGRTVNNLDPGCLDILDIVDLCGPVQPTVNFGGAPGRLPYHDWTTAFPPGSRGFLYYHSSPGQSTLAGEIRVRVLDAGLASDSAADLFASGRDLPDYTGYKPWRIHLLQLYASQRYDSICRLLQSQGLIDAARVREAKKQVSVAGLAKGGRRSSILNTISGTFVVRLPIQTFRLAFVHNEGYVPAIPMAYRLLWGQTLEPDTVASWRVYKGAVYDASPCCQQAPDLFLILVFSGYAVLRFELKKVLRNENRRGVREGEIVLVIRILELLDPVGSDGVPFRLPEGGDLVQTQMPEKGDTVRTPARRFWYMTLGHARKLGIITPSSLEILEDRYHRESAPIEARPPPHT</sequence>
<dbReference type="AlphaFoldDB" id="A0A8H5FL51"/>
<dbReference type="Proteomes" id="UP000541558">
    <property type="component" value="Unassembled WGS sequence"/>
</dbReference>
<gene>
    <name evidence="2" type="ORF">D9611_007383</name>
</gene>
<reference evidence="2 3" key="1">
    <citation type="journal article" date="2020" name="ISME J.">
        <title>Uncovering the hidden diversity of litter-decomposition mechanisms in mushroom-forming fungi.</title>
        <authorList>
            <person name="Floudas D."/>
            <person name="Bentzer J."/>
            <person name="Ahren D."/>
            <person name="Johansson T."/>
            <person name="Persson P."/>
            <person name="Tunlid A."/>
        </authorList>
    </citation>
    <scope>NUCLEOTIDE SEQUENCE [LARGE SCALE GENOMIC DNA]</scope>
    <source>
        <strain evidence="2 3">CBS 175.51</strain>
    </source>
</reference>
<evidence type="ECO:0000256" key="1">
    <source>
        <dbReference type="SAM" id="MobiDB-lite"/>
    </source>
</evidence>
<accession>A0A8H5FL51</accession>
<evidence type="ECO:0000313" key="3">
    <source>
        <dbReference type="Proteomes" id="UP000541558"/>
    </source>
</evidence>
<comment type="caution">
    <text evidence="2">The sequence shown here is derived from an EMBL/GenBank/DDBJ whole genome shotgun (WGS) entry which is preliminary data.</text>
</comment>
<dbReference type="OrthoDB" id="2750929at2759"/>
<feature type="compositionally biased region" description="Polar residues" evidence="1">
    <location>
        <begin position="9"/>
        <end position="19"/>
    </location>
</feature>
<evidence type="ECO:0000313" key="2">
    <source>
        <dbReference type="EMBL" id="KAF5340632.1"/>
    </source>
</evidence>
<proteinExistence type="predicted"/>
<feature type="region of interest" description="Disordered" evidence="1">
    <location>
        <begin position="1"/>
        <end position="32"/>
    </location>
</feature>
<keyword evidence="3" id="KW-1185">Reference proteome</keyword>
<organism evidence="2 3">
    <name type="scientific">Ephemerocybe angulata</name>
    <dbReference type="NCBI Taxonomy" id="980116"/>
    <lineage>
        <taxon>Eukaryota</taxon>
        <taxon>Fungi</taxon>
        <taxon>Dikarya</taxon>
        <taxon>Basidiomycota</taxon>
        <taxon>Agaricomycotina</taxon>
        <taxon>Agaricomycetes</taxon>
        <taxon>Agaricomycetidae</taxon>
        <taxon>Agaricales</taxon>
        <taxon>Agaricineae</taxon>
        <taxon>Psathyrellaceae</taxon>
        <taxon>Ephemerocybe</taxon>
    </lineage>
</organism>
<name>A0A8H5FL51_9AGAR</name>